<evidence type="ECO:0008006" key="7">
    <source>
        <dbReference type="Google" id="ProtNLM"/>
    </source>
</evidence>
<keyword evidence="3" id="KW-0378">Hydrolase</keyword>
<dbReference type="RefSeq" id="WP_146201425.1">
    <property type="nucleotide sequence ID" value="NZ_QGGG01000001.1"/>
</dbReference>
<proteinExistence type="predicted"/>
<dbReference type="SUPFAM" id="SSF55811">
    <property type="entry name" value="Nudix"/>
    <property type="match status" value="1"/>
</dbReference>
<name>A0A316C9I1_PSESE</name>
<evidence type="ECO:0000256" key="1">
    <source>
        <dbReference type="ARBA" id="ARBA00001946"/>
    </source>
</evidence>
<protein>
    <recommendedName>
        <fullName evidence="7">Nudix hydrolase domain-containing protein</fullName>
    </recommendedName>
</protein>
<dbReference type="PANTHER" id="PTHR12629:SF0">
    <property type="entry name" value="DIPHOSPHOINOSITOL-POLYPHOSPHATE DIPHOSPHATASE"/>
    <property type="match status" value="1"/>
</dbReference>
<sequence>MRSALRPSTLRSSPTPTVMERTRYGALPWRRTKQGEIKILLVTSRDEERWQLPSALTSDDRTPRQMAMTEAFEKAGVFGHLDPNPLGSYTSVLARPSTVVLYGLKVRGTLTHWPERVRRKRRWFFLNDAANAVTDLELKRLFSSLDANPGFLEPLREAA</sequence>
<comment type="cofactor">
    <cofactor evidence="1">
        <name>Mg(2+)</name>
        <dbReference type="ChEBI" id="CHEBI:18420"/>
    </cofactor>
</comment>
<keyword evidence="4" id="KW-0460">Magnesium</keyword>
<keyword evidence="6" id="KW-1185">Reference proteome</keyword>
<dbReference type="GO" id="GO:0046872">
    <property type="term" value="F:metal ion binding"/>
    <property type="evidence" value="ECO:0007669"/>
    <property type="project" value="UniProtKB-KW"/>
</dbReference>
<dbReference type="InterPro" id="IPR015797">
    <property type="entry name" value="NUDIX_hydrolase-like_dom_sf"/>
</dbReference>
<dbReference type="GO" id="GO:0005737">
    <property type="term" value="C:cytoplasm"/>
    <property type="evidence" value="ECO:0007669"/>
    <property type="project" value="TreeGrafter"/>
</dbReference>
<dbReference type="EMBL" id="QGGG01000001">
    <property type="protein sequence ID" value="PWJ86449.1"/>
    <property type="molecule type" value="Genomic_DNA"/>
</dbReference>
<dbReference type="InterPro" id="IPR047198">
    <property type="entry name" value="DDP-like_NUDIX"/>
</dbReference>
<dbReference type="STRING" id="1192868.GCA_000304395_02923"/>
<reference evidence="5 6" key="1">
    <citation type="submission" date="2018-05" db="EMBL/GenBank/DDBJ databases">
        <title>Genomic Encyclopedia of Type Strains, Phase IV (KMG-IV): sequencing the most valuable type-strain genomes for metagenomic binning, comparative biology and taxonomic classification.</title>
        <authorList>
            <person name="Goeker M."/>
        </authorList>
    </citation>
    <scope>NUCLEOTIDE SEQUENCE [LARGE SCALE GENOMIC DNA]</scope>
    <source>
        <strain evidence="5 6">DSM 6986</strain>
    </source>
</reference>
<evidence type="ECO:0000313" key="5">
    <source>
        <dbReference type="EMBL" id="PWJ86449.1"/>
    </source>
</evidence>
<dbReference type="Gene3D" id="3.90.79.10">
    <property type="entry name" value="Nucleoside Triphosphate Pyrophosphohydrolase"/>
    <property type="match status" value="1"/>
</dbReference>
<comment type="caution">
    <text evidence="5">The sequence shown here is derived from an EMBL/GenBank/DDBJ whole genome shotgun (WGS) entry which is preliminary data.</text>
</comment>
<dbReference type="CDD" id="cd04666">
    <property type="entry name" value="NUDIX_DIPP2_like_Nudt4"/>
    <property type="match status" value="1"/>
</dbReference>
<dbReference type="Proteomes" id="UP000245396">
    <property type="component" value="Unassembled WGS sequence"/>
</dbReference>
<gene>
    <name evidence="5" type="ORF">C7441_101329</name>
</gene>
<keyword evidence="2" id="KW-0479">Metal-binding</keyword>
<evidence type="ECO:0000256" key="3">
    <source>
        <dbReference type="ARBA" id="ARBA00022801"/>
    </source>
</evidence>
<dbReference type="PANTHER" id="PTHR12629">
    <property type="entry name" value="DIPHOSPHOINOSITOL POLYPHOSPHATE PHOSPHOHYDROLASE"/>
    <property type="match status" value="1"/>
</dbReference>
<accession>A0A316C9I1</accession>
<dbReference type="OrthoDB" id="7066910at2"/>
<evidence type="ECO:0000313" key="6">
    <source>
        <dbReference type="Proteomes" id="UP000245396"/>
    </source>
</evidence>
<evidence type="ECO:0000256" key="2">
    <source>
        <dbReference type="ARBA" id="ARBA00022723"/>
    </source>
</evidence>
<evidence type="ECO:0000256" key="4">
    <source>
        <dbReference type="ARBA" id="ARBA00022842"/>
    </source>
</evidence>
<organism evidence="5 6">
    <name type="scientific">Pseudaminobacter salicylatoxidans</name>
    <dbReference type="NCBI Taxonomy" id="93369"/>
    <lineage>
        <taxon>Bacteria</taxon>
        <taxon>Pseudomonadati</taxon>
        <taxon>Pseudomonadota</taxon>
        <taxon>Alphaproteobacteria</taxon>
        <taxon>Hyphomicrobiales</taxon>
        <taxon>Phyllobacteriaceae</taxon>
        <taxon>Pseudaminobacter</taxon>
    </lineage>
</organism>
<dbReference type="GO" id="GO:0016462">
    <property type="term" value="F:pyrophosphatase activity"/>
    <property type="evidence" value="ECO:0007669"/>
    <property type="project" value="InterPro"/>
</dbReference>
<dbReference type="AlphaFoldDB" id="A0A316C9I1"/>